<evidence type="ECO:0000256" key="1">
    <source>
        <dbReference type="SAM" id="MobiDB-lite"/>
    </source>
</evidence>
<dbReference type="KEGG" id="hlc:CHINAEXTREME10100"/>
<evidence type="ECO:0000313" key="3">
    <source>
        <dbReference type="EMBL" id="APW98117.1"/>
    </source>
</evidence>
<dbReference type="Proteomes" id="UP000186547">
    <property type="component" value="Chromosome"/>
</dbReference>
<dbReference type="SUPFAM" id="SSF51445">
    <property type="entry name" value="(Trans)glycosidases"/>
    <property type="match status" value="1"/>
</dbReference>
<evidence type="ECO:0000259" key="2">
    <source>
        <dbReference type="SMART" id="SM00642"/>
    </source>
</evidence>
<sequence>MHQPGPPRFCAVGESVELAPRDPNPEHEASYEWSIIESPPDSDLSVPDDPVWHLEPDAPGTYRFELETPEGRYEQRIRAFPDVRRSTSFDLERDRLPEHDPEEVSIMGPFNEHLFDREHPTLEGGTYRYEIDAEPGTHRYGYVPGDDFENAVWEEVTVPGPGKPRVFLDGPDEADGDADTTTVTAEATPGTDSEYDADELAVEFYVDDRDELTDADLEVDGHRARVPVTDLEEPVRIHAVAVGERHSVADCVIVHPDGRVERRNDPPEWARDAVVYEIFVRSFTDEATFESLERRVPYLESLGVDCLWLTPVLESPTKHGYHITDYFDTSSDLGTREEFESFVDRCHESDIRVVFDLVINHTAREHAAFDMSAACVPEYEDWYVWEDLAETGVEPDELASEIGAENPREDYAPPARTTPDGETEVAQYYFNWRGIPNVNYDSLAVRSFFLEVVDEWVDVVDGFRCDVAWGVPHGFWKEIYERVKSHDSEFLLLDETVPREPEYAESEFDVHYDTTLYYALRDVGNGERPANALLEAARAPRREGFPEWSLHMRYVENHDETRYLEECGPEAQRAAVTAVLTMPGVPMIYYGQERGATEYRQLMPWEGDGEATTFHRRLVAARHDSPALSRGDLVDVDHEAVGEESDAVVAYTRETDDEAVAVVLNFGAEPVHVRVDLDLESMDLVTGEGRNLERTDGGTVLEVEDAAVLRVADDR</sequence>
<dbReference type="PATRIC" id="fig|358396.7.peg.3780"/>
<reference evidence="4 5" key="2">
    <citation type="journal article" date="2014" name="PLoS Genet.">
        <title>Phylogenetically driven sequencing of extremely halophilic archaea reveals strategies for static and dynamic osmo-response.</title>
        <authorList>
            <person name="Becker E.A."/>
            <person name="Seitzer P.M."/>
            <person name="Tritt A."/>
            <person name="Larsen D."/>
            <person name="Krusor M."/>
            <person name="Yao A.I."/>
            <person name="Wu D."/>
            <person name="Madern D."/>
            <person name="Eisen J.A."/>
            <person name="Darling A.E."/>
            <person name="Facciotti M.T."/>
        </authorList>
    </citation>
    <scope>NUCLEOTIDE SEQUENCE [LARGE SCALE GENOMIC DNA]</scope>
    <source>
        <strain evidence="4 5">AJ5</strain>
    </source>
</reference>
<dbReference type="RefSeq" id="WP_007143422.1">
    <property type="nucleotide sequence ID" value="NZ_AOLZ01000075.1"/>
</dbReference>
<dbReference type="STRING" id="358396.CHINAEXTREME_10100"/>
<feature type="domain" description="Glycosyl hydrolase family 13 catalytic" evidence="2">
    <location>
        <begin position="277"/>
        <end position="622"/>
    </location>
</feature>
<dbReference type="SUPFAM" id="SSF51011">
    <property type="entry name" value="Glycosyl hydrolase domain"/>
    <property type="match status" value="1"/>
</dbReference>
<dbReference type="InterPro" id="IPR013780">
    <property type="entry name" value="Glyco_hydro_b"/>
</dbReference>
<evidence type="ECO:0000313" key="4">
    <source>
        <dbReference type="EMBL" id="EMA28097.1"/>
    </source>
</evidence>
<feature type="region of interest" description="Disordered" evidence="1">
    <location>
        <begin position="1"/>
        <end position="29"/>
    </location>
</feature>
<proteinExistence type="predicted"/>
<dbReference type="EMBL" id="AOLZ01000075">
    <property type="protein sequence ID" value="EMA28097.1"/>
    <property type="molecule type" value="Genomic_DNA"/>
</dbReference>
<evidence type="ECO:0000313" key="6">
    <source>
        <dbReference type="Proteomes" id="UP000186547"/>
    </source>
</evidence>
<dbReference type="Gene3D" id="2.60.40.1180">
    <property type="entry name" value="Golgi alpha-mannosidase II"/>
    <property type="match status" value="1"/>
</dbReference>
<dbReference type="PANTHER" id="PTHR10357:SF179">
    <property type="entry name" value="NEUTRAL AND BASIC AMINO ACID TRANSPORT PROTEIN RBAT"/>
    <property type="match status" value="1"/>
</dbReference>
<name>M0L3D9_NATLA</name>
<evidence type="ECO:0000313" key="5">
    <source>
        <dbReference type="Proteomes" id="UP000011555"/>
    </source>
</evidence>
<accession>M0L3D9</accession>
<dbReference type="InterPro" id="IPR006047">
    <property type="entry name" value="GH13_cat_dom"/>
</dbReference>
<reference evidence="3 6" key="1">
    <citation type="journal article" date="2011" name="J. Bacteriol.">
        <title>Genome sequence of Halobiforma lacisalsi AJ5, an extremely halophilic archaeon which harbors a bop gene.</title>
        <authorList>
            <person name="Jiang X."/>
            <person name="Wang S."/>
            <person name="Cheng H."/>
            <person name="Huo Y."/>
            <person name="Zhang X."/>
            <person name="Zhu X."/>
            <person name="Han X."/>
            <person name="Ni P."/>
            <person name="Wu M."/>
        </authorList>
    </citation>
    <scope>NUCLEOTIDE SEQUENCE [LARGE SCALE GENOMIC DNA]</scope>
    <source>
        <strain evidence="3 6">AJ5</strain>
    </source>
</reference>
<organism evidence="4 5">
    <name type="scientific">Natronobacterium lacisalsi AJ5</name>
    <dbReference type="NCBI Taxonomy" id="358396"/>
    <lineage>
        <taxon>Archaea</taxon>
        <taxon>Methanobacteriati</taxon>
        <taxon>Methanobacteriota</taxon>
        <taxon>Stenosarchaea group</taxon>
        <taxon>Halobacteria</taxon>
        <taxon>Halobacteriales</taxon>
        <taxon>Natrialbaceae</taxon>
        <taxon>Natronobacterium</taxon>
    </lineage>
</organism>
<feature type="compositionally biased region" description="Basic and acidic residues" evidence="1">
    <location>
        <begin position="19"/>
        <end position="29"/>
    </location>
</feature>
<dbReference type="GO" id="GO:0004556">
    <property type="term" value="F:alpha-amylase activity"/>
    <property type="evidence" value="ECO:0007669"/>
    <property type="project" value="TreeGrafter"/>
</dbReference>
<dbReference type="AlphaFoldDB" id="M0L3D9"/>
<dbReference type="InterPro" id="IPR017853">
    <property type="entry name" value="GH"/>
</dbReference>
<dbReference type="eggNOG" id="arCOG02948">
    <property type="taxonomic scope" value="Archaea"/>
</dbReference>
<dbReference type="GO" id="GO:0009313">
    <property type="term" value="P:oligosaccharide catabolic process"/>
    <property type="evidence" value="ECO:0007669"/>
    <property type="project" value="TreeGrafter"/>
</dbReference>
<dbReference type="CDD" id="cd11313">
    <property type="entry name" value="AmyAc_arch_bac_AmyA"/>
    <property type="match status" value="1"/>
</dbReference>
<protein>
    <submittedName>
        <fullName evidence="3 4">Alpha-amylase</fullName>
    </submittedName>
</protein>
<dbReference type="Proteomes" id="UP000011555">
    <property type="component" value="Unassembled WGS sequence"/>
</dbReference>
<keyword evidence="5" id="KW-1185">Reference proteome</keyword>
<dbReference type="GeneID" id="30921478"/>
<dbReference type="EMBL" id="CP019285">
    <property type="protein sequence ID" value="APW98117.1"/>
    <property type="molecule type" value="Genomic_DNA"/>
</dbReference>
<reference evidence="3" key="3">
    <citation type="submission" date="2017-01" db="EMBL/GenBank/DDBJ databases">
        <authorList>
            <person name="Mah S.A."/>
            <person name="Swanson W.J."/>
            <person name="Moy G.W."/>
            <person name="Vacquier V.D."/>
        </authorList>
    </citation>
    <scope>NUCLEOTIDE SEQUENCE</scope>
    <source>
        <strain evidence="3">AJ5</strain>
    </source>
</reference>
<dbReference type="PANTHER" id="PTHR10357">
    <property type="entry name" value="ALPHA-AMYLASE FAMILY MEMBER"/>
    <property type="match status" value="1"/>
</dbReference>
<dbReference type="Gene3D" id="3.20.20.80">
    <property type="entry name" value="Glycosidases"/>
    <property type="match status" value="1"/>
</dbReference>
<gene>
    <name evidence="4" type="ORF">C445_18688</name>
    <name evidence="3" type="ORF">CHINAEXTREME_10100</name>
</gene>
<dbReference type="Pfam" id="PF00128">
    <property type="entry name" value="Alpha-amylase"/>
    <property type="match status" value="1"/>
</dbReference>
<dbReference type="SMART" id="SM00642">
    <property type="entry name" value="Aamy"/>
    <property type="match status" value="1"/>
</dbReference>